<reference evidence="2" key="1">
    <citation type="journal article" date="2017" name="Plant J.">
        <title>The pomegranate (Punica granatum L.) genome and the genomics of punicalagin biosynthesis.</title>
        <authorList>
            <person name="Qin G."/>
            <person name="Xu C."/>
            <person name="Ming R."/>
            <person name="Tang H."/>
            <person name="Guyot R."/>
            <person name="Kramer E.M."/>
            <person name="Hu Y."/>
            <person name="Yi X."/>
            <person name="Qi Y."/>
            <person name="Xu X."/>
            <person name="Gao Z."/>
            <person name="Pan H."/>
            <person name="Jian J."/>
            <person name="Tian Y."/>
            <person name="Yue Z."/>
            <person name="Xu Y."/>
        </authorList>
    </citation>
    <scope>NUCLEOTIDE SEQUENCE [LARGE SCALE GENOMIC DNA]</scope>
    <source>
        <strain evidence="2">cv. Dabenzi</strain>
    </source>
</reference>
<accession>A0A218XT16</accession>
<organism evidence="1 2">
    <name type="scientific">Punica granatum</name>
    <name type="common">Pomegranate</name>
    <dbReference type="NCBI Taxonomy" id="22663"/>
    <lineage>
        <taxon>Eukaryota</taxon>
        <taxon>Viridiplantae</taxon>
        <taxon>Streptophyta</taxon>
        <taxon>Embryophyta</taxon>
        <taxon>Tracheophyta</taxon>
        <taxon>Spermatophyta</taxon>
        <taxon>Magnoliopsida</taxon>
        <taxon>eudicotyledons</taxon>
        <taxon>Gunneridae</taxon>
        <taxon>Pentapetalae</taxon>
        <taxon>rosids</taxon>
        <taxon>malvids</taxon>
        <taxon>Myrtales</taxon>
        <taxon>Lythraceae</taxon>
        <taxon>Punica</taxon>
    </lineage>
</organism>
<evidence type="ECO:0000313" key="1">
    <source>
        <dbReference type="EMBL" id="OWM87759.1"/>
    </source>
</evidence>
<name>A0A218XT16_PUNGR</name>
<gene>
    <name evidence="1" type="ORF">CDL15_Pgr016455</name>
</gene>
<dbReference type="EMBL" id="MTKT01000807">
    <property type="protein sequence ID" value="OWM87759.1"/>
    <property type="molecule type" value="Genomic_DNA"/>
</dbReference>
<evidence type="ECO:0000313" key="2">
    <source>
        <dbReference type="Proteomes" id="UP000197138"/>
    </source>
</evidence>
<sequence length="70" mass="8048">MCQQRSTLPDRELSFGAETAGGLNGGFWRREEKKWRLGEEEDASLSWRTAMQKPLPNQIRQSAAISRQVR</sequence>
<comment type="caution">
    <text evidence="1">The sequence shown here is derived from an EMBL/GenBank/DDBJ whole genome shotgun (WGS) entry which is preliminary data.</text>
</comment>
<dbReference type="AlphaFoldDB" id="A0A218XT16"/>
<proteinExistence type="predicted"/>
<dbReference type="Proteomes" id="UP000197138">
    <property type="component" value="Unassembled WGS sequence"/>
</dbReference>
<protein>
    <submittedName>
        <fullName evidence="1">Uncharacterized protein</fullName>
    </submittedName>
</protein>